<keyword evidence="2" id="KW-0813">Transport</keyword>
<keyword evidence="1" id="KW-0812">Transmembrane</keyword>
<evidence type="ECO:0000313" key="3">
    <source>
        <dbReference type="Proteomes" id="UP000182624"/>
    </source>
</evidence>
<keyword evidence="2" id="KW-0762">Sugar transport</keyword>
<protein>
    <submittedName>
        <fullName evidence="2">Simple sugar transport system permease protein</fullName>
    </submittedName>
</protein>
<accession>A0A1I5YY73</accession>
<evidence type="ECO:0000313" key="2">
    <source>
        <dbReference type="EMBL" id="SFQ49162.1"/>
    </source>
</evidence>
<reference evidence="3" key="1">
    <citation type="submission" date="2016-10" db="EMBL/GenBank/DDBJ databases">
        <authorList>
            <person name="Varghese N."/>
            <person name="Submissions S."/>
        </authorList>
    </citation>
    <scope>NUCLEOTIDE SEQUENCE [LARGE SCALE GENOMIC DNA]</scope>
    <source>
        <strain evidence="3">P18</strain>
    </source>
</reference>
<dbReference type="RefSeq" id="WP_074892210.1">
    <property type="nucleotide sequence ID" value="NZ_FOXO01000063.1"/>
</dbReference>
<dbReference type="EMBL" id="FOXO01000063">
    <property type="protein sequence ID" value="SFQ49162.1"/>
    <property type="molecule type" value="Genomic_DNA"/>
</dbReference>
<dbReference type="Proteomes" id="UP000182624">
    <property type="component" value="Unassembled WGS sequence"/>
</dbReference>
<keyword evidence="1" id="KW-1133">Transmembrane helix</keyword>
<dbReference type="AlphaFoldDB" id="A0A1I5YY73"/>
<feature type="transmembrane region" description="Helical" evidence="1">
    <location>
        <begin position="27"/>
        <end position="51"/>
    </location>
</feature>
<name>A0A1I5YY73_9FIRM</name>
<organism evidence="2 3">
    <name type="scientific">Butyrivibrio proteoclasticus</name>
    <dbReference type="NCBI Taxonomy" id="43305"/>
    <lineage>
        <taxon>Bacteria</taxon>
        <taxon>Bacillati</taxon>
        <taxon>Bacillota</taxon>
        <taxon>Clostridia</taxon>
        <taxon>Lachnospirales</taxon>
        <taxon>Lachnospiraceae</taxon>
        <taxon>Butyrivibrio</taxon>
    </lineage>
</organism>
<proteinExistence type="predicted"/>
<keyword evidence="1" id="KW-0472">Membrane</keyword>
<sequence length="67" mass="7323">MYVGAISGVIGFFFYEQSVASGELNGFLAIFIPLICALTGSLLMGLLYSFLTVSLRAMLFLRYGNLM</sequence>
<evidence type="ECO:0000256" key="1">
    <source>
        <dbReference type="SAM" id="Phobius"/>
    </source>
</evidence>
<gene>
    <name evidence="2" type="ORF">SAMN04487928_1632</name>
</gene>
<keyword evidence="3" id="KW-1185">Reference proteome</keyword>